<dbReference type="AlphaFoldDB" id="A0A6J7BLD3"/>
<name>A0A6J7BLD3_9ZZZZ</name>
<evidence type="ECO:0000313" key="2">
    <source>
        <dbReference type="EMBL" id="CAB4846200.1"/>
    </source>
</evidence>
<dbReference type="InterPro" id="IPR041698">
    <property type="entry name" value="Methyltransf_25"/>
</dbReference>
<dbReference type="Gene3D" id="3.40.50.150">
    <property type="entry name" value="Vaccinia Virus protein VP39"/>
    <property type="match status" value="1"/>
</dbReference>
<proteinExistence type="predicted"/>
<dbReference type="CDD" id="cd02440">
    <property type="entry name" value="AdoMet_MTases"/>
    <property type="match status" value="1"/>
</dbReference>
<protein>
    <submittedName>
        <fullName evidence="2">Unannotated protein</fullName>
    </submittedName>
</protein>
<dbReference type="InterPro" id="IPR029063">
    <property type="entry name" value="SAM-dependent_MTases_sf"/>
</dbReference>
<dbReference type="SUPFAM" id="SSF53335">
    <property type="entry name" value="S-adenosyl-L-methionine-dependent methyltransferases"/>
    <property type="match status" value="1"/>
</dbReference>
<gene>
    <name evidence="2" type="ORF">UFOPK3268_00120</name>
</gene>
<feature type="domain" description="Methyltransferase" evidence="1">
    <location>
        <begin position="73"/>
        <end position="158"/>
    </location>
</feature>
<reference evidence="2" key="1">
    <citation type="submission" date="2020-05" db="EMBL/GenBank/DDBJ databases">
        <authorList>
            <person name="Chiriac C."/>
            <person name="Salcher M."/>
            <person name="Ghai R."/>
            <person name="Kavagutti S V."/>
        </authorList>
    </citation>
    <scope>NUCLEOTIDE SEQUENCE</scope>
</reference>
<accession>A0A6J7BLD3</accession>
<evidence type="ECO:0000259" key="1">
    <source>
        <dbReference type="Pfam" id="PF13649"/>
    </source>
</evidence>
<organism evidence="2">
    <name type="scientific">freshwater metagenome</name>
    <dbReference type="NCBI Taxonomy" id="449393"/>
    <lineage>
        <taxon>unclassified sequences</taxon>
        <taxon>metagenomes</taxon>
        <taxon>ecological metagenomes</taxon>
    </lineage>
</organism>
<sequence>MCMRLGTTVAHMTTAAQRWREDLAAWAIPPEILAQAPESPWIHPVAMFTVDRAISDSPSHMRARECLRAGESVLDIGCGGGRAAMALVPPAAHVIGVDHQAGMLEHFAAAAVDRGASHEEVLGDWPESSPRTPMADVVVCHHVAYNVADVVPFLAALTAHARRRVVVEIPTTHPLSSMAPLWRQFWDLQRPVGPTAEDLLQVAREAGIDASMHTWIDESFSATSKTSAEEQARFMRIRLCLESGREPEIAAAMAAAGPPPARETATLWWDV</sequence>
<dbReference type="EMBL" id="CAFBIZ010000007">
    <property type="protein sequence ID" value="CAB4846200.1"/>
    <property type="molecule type" value="Genomic_DNA"/>
</dbReference>
<dbReference type="Pfam" id="PF13649">
    <property type="entry name" value="Methyltransf_25"/>
    <property type="match status" value="1"/>
</dbReference>